<evidence type="ECO:0000313" key="3">
    <source>
        <dbReference type="EMBL" id="TFK44876.1"/>
    </source>
</evidence>
<keyword evidence="4" id="KW-1185">Reference proteome</keyword>
<dbReference type="STRING" id="68775.A0A5C3MKH5"/>
<evidence type="ECO:0000259" key="2">
    <source>
        <dbReference type="PROSITE" id="PS51925"/>
    </source>
</evidence>
<dbReference type="SMART" id="SM00151">
    <property type="entry name" value="SWIB"/>
    <property type="match status" value="1"/>
</dbReference>
<name>A0A5C3MKH5_9AGAR</name>
<accession>A0A5C3MKH5</accession>
<dbReference type="EMBL" id="ML213590">
    <property type="protein sequence ID" value="TFK44876.1"/>
    <property type="molecule type" value="Genomic_DNA"/>
</dbReference>
<evidence type="ECO:0000313" key="4">
    <source>
        <dbReference type="Proteomes" id="UP000308652"/>
    </source>
</evidence>
<proteinExistence type="predicted"/>
<feature type="domain" description="DM2" evidence="2">
    <location>
        <begin position="201"/>
        <end position="278"/>
    </location>
</feature>
<dbReference type="Pfam" id="PF02201">
    <property type="entry name" value="SWIB"/>
    <property type="match status" value="1"/>
</dbReference>
<dbReference type="OrthoDB" id="10251073at2759"/>
<dbReference type="PANTHER" id="PTHR13844">
    <property type="entry name" value="SWI/SNF-RELATED MATRIX-ASSOCIATED ACTIN-DEPENDENT REGULATOR OF CHROMATIN SUBFAMILY D"/>
    <property type="match status" value="1"/>
</dbReference>
<gene>
    <name evidence="3" type="ORF">BDQ12DRAFT_40483</name>
</gene>
<dbReference type="SUPFAM" id="SSF47592">
    <property type="entry name" value="SWIB/MDM2 domain"/>
    <property type="match status" value="1"/>
</dbReference>
<dbReference type="InterPro" id="IPR036885">
    <property type="entry name" value="SWIB_MDM2_dom_sf"/>
</dbReference>
<dbReference type="CDD" id="cd10567">
    <property type="entry name" value="SWIB-MDM2_like"/>
    <property type="match status" value="1"/>
</dbReference>
<dbReference type="Proteomes" id="UP000308652">
    <property type="component" value="Unassembled WGS sequence"/>
</dbReference>
<evidence type="ECO:0000256" key="1">
    <source>
        <dbReference type="SAM" id="MobiDB-lite"/>
    </source>
</evidence>
<dbReference type="AlphaFoldDB" id="A0A5C3MKH5"/>
<feature type="compositionally biased region" description="Acidic residues" evidence="1">
    <location>
        <begin position="96"/>
        <end position="111"/>
    </location>
</feature>
<dbReference type="InterPro" id="IPR003121">
    <property type="entry name" value="SWIB_MDM2_domain"/>
</dbReference>
<feature type="region of interest" description="Disordered" evidence="1">
    <location>
        <begin position="68"/>
        <end position="199"/>
    </location>
</feature>
<reference evidence="3 4" key="1">
    <citation type="journal article" date="2019" name="Nat. Ecol. Evol.">
        <title>Megaphylogeny resolves global patterns of mushroom evolution.</title>
        <authorList>
            <person name="Varga T."/>
            <person name="Krizsan K."/>
            <person name="Foldi C."/>
            <person name="Dima B."/>
            <person name="Sanchez-Garcia M."/>
            <person name="Sanchez-Ramirez S."/>
            <person name="Szollosi G.J."/>
            <person name="Szarkandi J.G."/>
            <person name="Papp V."/>
            <person name="Albert L."/>
            <person name="Andreopoulos W."/>
            <person name="Angelini C."/>
            <person name="Antonin V."/>
            <person name="Barry K.W."/>
            <person name="Bougher N.L."/>
            <person name="Buchanan P."/>
            <person name="Buyck B."/>
            <person name="Bense V."/>
            <person name="Catcheside P."/>
            <person name="Chovatia M."/>
            <person name="Cooper J."/>
            <person name="Damon W."/>
            <person name="Desjardin D."/>
            <person name="Finy P."/>
            <person name="Geml J."/>
            <person name="Haridas S."/>
            <person name="Hughes K."/>
            <person name="Justo A."/>
            <person name="Karasinski D."/>
            <person name="Kautmanova I."/>
            <person name="Kiss B."/>
            <person name="Kocsube S."/>
            <person name="Kotiranta H."/>
            <person name="LaButti K.M."/>
            <person name="Lechner B.E."/>
            <person name="Liimatainen K."/>
            <person name="Lipzen A."/>
            <person name="Lukacs Z."/>
            <person name="Mihaltcheva S."/>
            <person name="Morgado L.N."/>
            <person name="Niskanen T."/>
            <person name="Noordeloos M.E."/>
            <person name="Ohm R.A."/>
            <person name="Ortiz-Santana B."/>
            <person name="Ovrebo C."/>
            <person name="Racz N."/>
            <person name="Riley R."/>
            <person name="Savchenko A."/>
            <person name="Shiryaev A."/>
            <person name="Soop K."/>
            <person name="Spirin V."/>
            <person name="Szebenyi C."/>
            <person name="Tomsovsky M."/>
            <person name="Tulloss R.E."/>
            <person name="Uehling J."/>
            <person name="Grigoriev I.V."/>
            <person name="Vagvolgyi C."/>
            <person name="Papp T."/>
            <person name="Martin F.M."/>
            <person name="Miettinen O."/>
            <person name="Hibbett D.S."/>
            <person name="Nagy L.G."/>
        </authorList>
    </citation>
    <scope>NUCLEOTIDE SEQUENCE [LARGE SCALE GENOMIC DNA]</scope>
    <source>
        <strain evidence="3 4">CBS 166.37</strain>
    </source>
</reference>
<dbReference type="Gene3D" id="1.10.245.10">
    <property type="entry name" value="SWIB/MDM2 domain"/>
    <property type="match status" value="1"/>
</dbReference>
<organism evidence="3 4">
    <name type="scientific">Crucibulum laeve</name>
    <dbReference type="NCBI Taxonomy" id="68775"/>
    <lineage>
        <taxon>Eukaryota</taxon>
        <taxon>Fungi</taxon>
        <taxon>Dikarya</taxon>
        <taxon>Basidiomycota</taxon>
        <taxon>Agaricomycotina</taxon>
        <taxon>Agaricomycetes</taxon>
        <taxon>Agaricomycetidae</taxon>
        <taxon>Agaricales</taxon>
        <taxon>Agaricineae</taxon>
        <taxon>Nidulariaceae</taxon>
        <taxon>Crucibulum</taxon>
    </lineage>
</organism>
<sequence>MSFDFTTLEPQIHQILSAPGTDLTTISAKRVRRQLLESNPSLTAEFLKENKEDVDAVIASVFEKVSAAEGANGNADDEDSVPEPRAPSRKRKQEGEDVLDDVDDEEDDEETPPPKKAKKARKNGQELTDAELARKLSSEINSRSLRAAGKSRGSSNGSAKRGSRAKKSAALVDSDDSDDADGGNKKKHRKKASGGGGAKGGFAKEFALSEPLAAVLQVDKLSRPQVVKQLWVYIKGNELQNPSNKREIMCDSRLKAVFGVEKIDMFKMNKVLGEHLHEEE</sequence>
<protein>
    <recommendedName>
        <fullName evidence="2">DM2 domain-containing protein</fullName>
    </recommendedName>
</protein>
<dbReference type="InterPro" id="IPR019835">
    <property type="entry name" value="SWIB_domain"/>
</dbReference>
<dbReference type="PROSITE" id="PS51925">
    <property type="entry name" value="SWIB_MDM2"/>
    <property type="match status" value="1"/>
</dbReference>